<evidence type="ECO:0000313" key="2">
    <source>
        <dbReference type="Proteomes" id="UP000266723"/>
    </source>
</evidence>
<gene>
    <name evidence="1" type="ORF">DY000_02015260</name>
</gene>
<name>A0ABQ7CR73_BRACR</name>
<accession>A0ABQ7CR73</accession>
<sequence length="66" mass="7786">MLENYVHHDDIPLIQSLAISQDYHRDGYSWSYTRNGMYTVKSGYWVATNLLKEEELEAHEPNITKL</sequence>
<organism evidence="1 2">
    <name type="scientific">Brassica cretica</name>
    <name type="common">Mustard</name>
    <dbReference type="NCBI Taxonomy" id="69181"/>
    <lineage>
        <taxon>Eukaryota</taxon>
        <taxon>Viridiplantae</taxon>
        <taxon>Streptophyta</taxon>
        <taxon>Embryophyta</taxon>
        <taxon>Tracheophyta</taxon>
        <taxon>Spermatophyta</taxon>
        <taxon>Magnoliopsida</taxon>
        <taxon>eudicotyledons</taxon>
        <taxon>Gunneridae</taxon>
        <taxon>Pentapetalae</taxon>
        <taxon>rosids</taxon>
        <taxon>malvids</taxon>
        <taxon>Brassicales</taxon>
        <taxon>Brassicaceae</taxon>
        <taxon>Brassiceae</taxon>
        <taxon>Brassica</taxon>
    </lineage>
</organism>
<keyword evidence="2" id="KW-1185">Reference proteome</keyword>
<protein>
    <submittedName>
        <fullName evidence="1">Uncharacterized protein</fullName>
    </submittedName>
</protein>
<evidence type="ECO:0000313" key="1">
    <source>
        <dbReference type="EMBL" id="KAF3562341.1"/>
    </source>
</evidence>
<dbReference type="Proteomes" id="UP000266723">
    <property type="component" value="Unassembled WGS sequence"/>
</dbReference>
<comment type="caution">
    <text evidence="1">The sequence shown here is derived from an EMBL/GenBank/DDBJ whole genome shotgun (WGS) entry which is preliminary data.</text>
</comment>
<reference evidence="1 2" key="1">
    <citation type="journal article" date="2020" name="BMC Genomics">
        <title>Intraspecific diversification of the crop wild relative Brassica cretica Lam. using demographic model selection.</title>
        <authorList>
            <person name="Kioukis A."/>
            <person name="Michalopoulou V.A."/>
            <person name="Briers L."/>
            <person name="Pirintsos S."/>
            <person name="Studholme D.J."/>
            <person name="Pavlidis P."/>
            <person name="Sarris P.F."/>
        </authorList>
    </citation>
    <scope>NUCLEOTIDE SEQUENCE [LARGE SCALE GENOMIC DNA]</scope>
    <source>
        <strain evidence="2">cv. PFS-1207/04</strain>
    </source>
</reference>
<proteinExistence type="predicted"/>
<dbReference type="EMBL" id="QGKV02000759">
    <property type="protein sequence ID" value="KAF3562341.1"/>
    <property type="molecule type" value="Genomic_DNA"/>
</dbReference>